<dbReference type="PROSITE" id="PS00028">
    <property type="entry name" value="ZINC_FINGER_C2H2_1"/>
    <property type="match status" value="5"/>
</dbReference>
<dbReference type="PANTHER" id="PTHR24381:SF393">
    <property type="entry name" value="CHROMATIN-LINKED ADAPTOR FOR MSL PROTEINS, ISOFORM B"/>
    <property type="match status" value="1"/>
</dbReference>
<evidence type="ECO:0000256" key="4">
    <source>
        <dbReference type="ARBA" id="ARBA00022771"/>
    </source>
</evidence>
<evidence type="ECO:0000256" key="2">
    <source>
        <dbReference type="ARBA" id="ARBA00022723"/>
    </source>
</evidence>
<feature type="compositionally biased region" description="Acidic residues" evidence="8">
    <location>
        <begin position="503"/>
        <end position="512"/>
    </location>
</feature>
<sequence length="685" mass="72581">MGDETSKSRNGLAVMGGQSKGWQAWRNTSSMAEFGTTPFEDLILGSQFLPALATLDREDGEPRVRVGVLQCRRCAACFLQVREALSHYRLHVFETHKEHFTVVAGGTCPLPGCPFAAKELPTIHFHCAYCCFTSTEIMDLPLHMEKRHLAFYREVSLVLRGDDVQRTKVYTCGECGSKIQGTVSIVQHLLAHDTTNTSTNSQRPTPHSTTTTTTTTTTQPSSTITTNTVLLNGAGGDHNGVEIGVSGVGMNDQLTAPLVNGVAGKTEAGATTGENNKVPTDPKMVNGTEDIGAGQRLGADILTDGTEVKFSKNLNLSSILSGLDGAKIRFSPRVVPSTIPGLVAIPVLMEGQTAATGTTAGILNGIGTGDIVGLDGIMGARMDDRSNNVNNNNTNNNNVNINVGNNILSLQEEEESLQVEINPLDLLTTVMEEDGRSDQPIFPPEHFLLSLPTPTPHFLEGAGMIGGGGVTGVGAGDGGIGGGEEGADGGQTDHHTGGGTRGEDEDEGEDGEGPPGDILLDHPGIHHCDKCEETFKYQHRLVLHKLQVHQATDPVYECQVCGAEYSSVGELRRHVSTHTGPGVITCGVCSLGFPDRASLKVHSLSHGGGPERSNKCESCGSEFPSKSELTRHIVKYQGTCNPNKNEGVRCATCGEGSGNTGGPEGTPPHRPPYTRPATTRSKERL</sequence>
<reference evidence="10" key="1">
    <citation type="submission" date="2023-10" db="EMBL/GenBank/DDBJ databases">
        <title>Genome assemblies of two species of porcelain crab, Petrolisthes cinctipes and Petrolisthes manimaculis (Anomura: Porcellanidae).</title>
        <authorList>
            <person name="Angst P."/>
        </authorList>
    </citation>
    <scope>NUCLEOTIDE SEQUENCE</scope>
    <source>
        <strain evidence="10">PB745_01</strain>
        <tissue evidence="10">Gill</tissue>
    </source>
</reference>
<keyword evidence="6" id="KW-0539">Nucleus</keyword>
<feature type="domain" description="C2H2-type" evidence="9">
    <location>
        <begin position="526"/>
        <end position="554"/>
    </location>
</feature>
<dbReference type="GO" id="GO:0000977">
    <property type="term" value="F:RNA polymerase II transcription regulatory region sequence-specific DNA binding"/>
    <property type="evidence" value="ECO:0007669"/>
    <property type="project" value="TreeGrafter"/>
</dbReference>
<dbReference type="PROSITE" id="PS50157">
    <property type="entry name" value="ZINC_FINGER_C2H2_2"/>
    <property type="match status" value="4"/>
</dbReference>
<feature type="compositionally biased region" description="Pro residues" evidence="8">
    <location>
        <begin position="665"/>
        <end position="674"/>
    </location>
</feature>
<evidence type="ECO:0000313" key="11">
    <source>
        <dbReference type="Proteomes" id="UP001286313"/>
    </source>
</evidence>
<gene>
    <name evidence="10" type="ORF">Pcinc_037211</name>
</gene>
<dbReference type="GO" id="GO:0005634">
    <property type="term" value="C:nucleus"/>
    <property type="evidence" value="ECO:0007669"/>
    <property type="project" value="UniProtKB-SubCell"/>
</dbReference>
<proteinExistence type="predicted"/>
<dbReference type="GO" id="GO:0008270">
    <property type="term" value="F:zinc ion binding"/>
    <property type="evidence" value="ECO:0007669"/>
    <property type="project" value="UniProtKB-KW"/>
</dbReference>
<feature type="domain" description="C2H2-type" evidence="9">
    <location>
        <begin position="584"/>
        <end position="611"/>
    </location>
</feature>
<evidence type="ECO:0000313" key="10">
    <source>
        <dbReference type="EMBL" id="KAK3856473.1"/>
    </source>
</evidence>
<keyword evidence="11" id="KW-1185">Reference proteome</keyword>
<feature type="compositionally biased region" description="Gly residues" evidence="8">
    <location>
        <begin position="475"/>
        <end position="484"/>
    </location>
</feature>
<comment type="subcellular location">
    <subcellularLocation>
        <location evidence="1">Nucleus</location>
    </subcellularLocation>
</comment>
<protein>
    <recommendedName>
        <fullName evidence="9">C2H2-type domain-containing protein</fullName>
    </recommendedName>
</protein>
<feature type="region of interest" description="Disordered" evidence="8">
    <location>
        <begin position="266"/>
        <end position="286"/>
    </location>
</feature>
<dbReference type="PANTHER" id="PTHR24381">
    <property type="entry name" value="ZINC FINGER PROTEIN"/>
    <property type="match status" value="1"/>
</dbReference>
<evidence type="ECO:0000259" key="9">
    <source>
        <dbReference type="PROSITE" id="PS50157"/>
    </source>
</evidence>
<evidence type="ECO:0000256" key="3">
    <source>
        <dbReference type="ARBA" id="ARBA00022737"/>
    </source>
</evidence>
<dbReference type="AlphaFoldDB" id="A0AAE1BU12"/>
<organism evidence="10 11">
    <name type="scientific">Petrolisthes cinctipes</name>
    <name type="common">Flat porcelain crab</name>
    <dbReference type="NCBI Taxonomy" id="88211"/>
    <lineage>
        <taxon>Eukaryota</taxon>
        <taxon>Metazoa</taxon>
        <taxon>Ecdysozoa</taxon>
        <taxon>Arthropoda</taxon>
        <taxon>Crustacea</taxon>
        <taxon>Multicrustacea</taxon>
        <taxon>Malacostraca</taxon>
        <taxon>Eumalacostraca</taxon>
        <taxon>Eucarida</taxon>
        <taxon>Decapoda</taxon>
        <taxon>Pleocyemata</taxon>
        <taxon>Anomura</taxon>
        <taxon>Galatheoidea</taxon>
        <taxon>Porcellanidae</taxon>
        <taxon>Petrolisthes</taxon>
    </lineage>
</organism>
<dbReference type="Pfam" id="PF13894">
    <property type="entry name" value="zf-C2H2_4"/>
    <property type="match status" value="1"/>
</dbReference>
<feature type="region of interest" description="Disordered" evidence="8">
    <location>
        <begin position="475"/>
        <end position="521"/>
    </location>
</feature>
<feature type="compositionally biased region" description="Low complexity" evidence="8">
    <location>
        <begin position="204"/>
        <end position="222"/>
    </location>
</feature>
<feature type="domain" description="C2H2-type" evidence="9">
    <location>
        <begin position="556"/>
        <end position="583"/>
    </location>
</feature>
<dbReference type="InterPro" id="IPR013087">
    <property type="entry name" value="Znf_C2H2_type"/>
</dbReference>
<keyword evidence="5" id="KW-0862">Zinc</keyword>
<feature type="region of interest" description="Disordered" evidence="8">
    <location>
        <begin position="194"/>
        <end position="222"/>
    </location>
</feature>
<dbReference type="EMBL" id="JAWQEG010005874">
    <property type="protein sequence ID" value="KAK3856473.1"/>
    <property type="molecule type" value="Genomic_DNA"/>
</dbReference>
<evidence type="ECO:0000256" key="7">
    <source>
        <dbReference type="PROSITE-ProRule" id="PRU00042"/>
    </source>
</evidence>
<feature type="region of interest" description="Disordered" evidence="8">
    <location>
        <begin position="651"/>
        <end position="685"/>
    </location>
</feature>
<dbReference type="InterPro" id="IPR036236">
    <property type="entry name" value="Znf_C2H2_sf"/>
</dbReference>
<dbReference type="GO" id="GO:0000981">
    <property type="term" value="F:DNA-binding transcription factor activity, RNA polymerase II-specific"/>
    <property type="evidence" value="ECO:0007669"/>
    <property type="project" value="TreeGrafter"/>
</dbReference>
<feature type="compositionally biased region" description="Gly residues" evidence="8">
    <location>
        <begin position="655"/>
        <end position="664"/>
    </location>
</feature>
<feature type="domain" description="C2H2-type" evidence="9">
    <location>
        <begin position="614"/>
        <end position="642"/>
    </location>
</feature>
<name>A0AAE1BU12_PETCI</name>
<keyword evidence="2" id="KW-0479">Metal-binding</keyword>
<evidence type="ECO:0000256" key="8">
    <source>
        <dbReference type="SAM" id="MobiDB-lite"/>
    </source>
</evidence>
<dbReference type="SMART" id="SM00355">
    <property type="entry name" value="ZnF_C2H2"/>
    <property type="match status" value="7"/>
</dbReference>
<evidence type="ECO:0000256" key="1">
    <source>
        <dbReference type="ARBA" id="ARBA00004123"/>
    </source>
</evidence>
<accession>A0AAE1BU12</accession>
<dbReference type="Proteomes" id="UP001286313">
    <property type="component" value="Unassembled WGS sequence"/>
</dbReference>
<dbReference type="SUPFAM" id="SSF57667">
    <property type="entry name" value="beta-beta-alpha zinc fingers"/>
    <property type="match status" value="1"/>
</dbReference>
<feature type="compositionally biased region" description="Polar residues" evidence="8">
    <location>
        <begin position="194"/>
        <end position="203"/>
    </location>
</feature>
<dbReference type="Gene3D" id="3.30.160.60">
    <property type="entry name" value="Classic Zinc Finger"/>
    <property type="match status" value="2"/>
</dbReference>
<keyword evidence="4 7" id="KW-0863">Zinc-finger</keyword>
<comment type="caution">
    <text evidence="10">The sequence shown here is derived from an EMBL/GenBank/DDBJ whole genome shotgun (WGS) entry which is preliminary data.</text>
</comment>
<keyword evidence="3" id="KW-0677">Repeat</keyword>
<evidence type="ECO:0000256" key="6">
    <source>
        <dbReference type="ARBA" id="ARBA00023242"/>
    </source>
</evidence>
<evidence type="ECO:0000256" key="5">
    <source>
        <dbReference type="ARBA" id="ARBA00022833"/>
    </source>
</evidence>